<evidence type="ECO:0000313" key="7">
    <source>
        <dbReference type="Proteomes" id="UP001174677"/>
    </source>
</evidence>
<feature type="transmembrane region" description="Helical" evidence="5">
    <location>
        <begin position="123"/>
        <end position="142"/>
    </location>
</feature>
<accession>A0ABQ9LYR5</accession>
<evidence type="ECO:0000256" key="1">
    <source>
        <dbReference type="ARBA" id="ARBA00004141"/>
    </source>
</evidence>
<dbReference type="PANTHER" id="PTHR23291:SF31">
    <property type="entry name" value="PROTEIN LIFEGUARD 4"/>
    <property type="match status" value="1"/>
</dbReference>
<feature type="transmembrane region" description="Helical" evidence="5">
    <location>
        <begin position="95"/>
        <end position="117"/>
    </location>
</feature>
<comment type="caution">
    <text evidence="6">The sequence shown here is derived from an EMBL/GenBank/DDBJ whole genome shotgun (WGS) entry which is preliminary data.</text>
</comment>
<feature type="transmembrane region" description="Helical" evidence="5">
    <location>
        <begin position="33"/>
        <end position="63"/>
    </location>
</feature>
<keyword evidence="4 5" id="KW-0472">Membrane</keyword>
<feature type="transmembrane region" description="Helical" evidence="5">
    <location>
        <begin position="154"/>
        <end position="172"/>
    </location>
</feature>
<dbReference type="InterPro" id="IPR006214">
    <property type="entry name" value="Bax_inhibitor_1-related"/>
</dbReference>
<dbReference type="Pfam" id="PF01027">
    <property type="entry name" value="Bax1-I"/>
    <property type="match status" value="1"/>
</dbReference>
<keyword evidence="3 5" id="KW-1133">Transmembrane helix</keyword>
<organism evidence="6 7">
    <name type="scientific">Hevea brasiliensis</name>
    <name type="common">Para rubber tree</name>
    <name type="synonym">Siphonia brasiliensis</name>
    <dbReference type="NCBI Taxonomy" id="3981"/>
    <lineage>
        <taxon>Eukaryota</taxon>
        <taxon>Viridiplantae</taxon>
        <taxon>Streptophyta</taxon>
        <taxon>Embryophyta</taxon>
        <taxon>Tracheophyta</taxon>
        <taxon>Spermatophyta</taxon>
        <taxon>Magnoliopsida</taxon>
        <taxon>eudicotyledons</taxon>
        <taxon>Gunneridae</taxon>
        <taxon>Pentapetalae</taxon>
        <taxon>rosids</taxon>
        <taxon>fabids</taxon>
        <taxon>Malpighiales</taxon>
        <taxon>Euphorbiaceae</taxon>
        <taxon>Crotonoideae</taxon>
        <taxon>Micrandreae</taxon>
        <taxon>Hevea</taxon>
    </lineage>
</organism>
<comment type="subcellular location">
    <subcellularLocation>
        <location evidence="1">Membrane</location>
        <topology evidence="1">Multi-pass membrane protein</topology>
    </subcellularLocation>
</comment>
<feature type="transmembrane region" description="Helical" evidence="5">
    <location>
        <begin position="69"/>
        <end position="88"/>
    </location>
</feature>
<comment type="similarity">
    <text evidence="5">Belongs to the BI1 family.</text>
</comment>
<evidence type="ECO:0000256" key="3">
    <source>
        <dbReference type="ARBA" id="ARBA00022989"/>
    </source>
</evidence>
<proteinExistence type="inferred from homology"/>
<dbReference type="Proteomes" id="UP001174677">
    <property type="component" value="Chromosome 9"/>
</dbReference>
<reference evidence="6" key="1">
    <citation type="journal article" date="2023" name="Plant Biotechnol. J.">
        <title>Chromosome-level wild Hevea brasiliensis genome provides new tools for genomic-assisted breeding and valuable loci to elevate rubber yield.</title>
        <authorList>
            <person name="Cheng H."/>
            <person name="Song X."/>
            <person name="Hu Y."/>
            <person name="Wu T."/>
            <person name="Yang Q."/>
            <person name="An Z."/>
            <person name="Feng S."/>
            <person name="Deng Z."/>
            <person name="Wu W."/>
            <person name="Zeng X."/>
            <person name="Tu M."/>
            <person name="Wang X."/>
            <person name="Huang H."/>
        </authorList>
    </citation>
    <scope>NUCLEOTIDE SEQUENCE</scope>
    <source>
        <strain evidence="6">MT/VB/25A 57/8</strain>
    </source>
</reference>
<evidence type="ECO:0000256" key="4">
    <source>
        <dbReference type="ARBA" id="ARBA00023136"/>
    </source>
</evidence>
<keyword evidence="2 5" id="KW-0812">Transmembrane</keyword>
<keyword evidence="7" id="KW-1185">Reference proteome</keyword>
<feature type="transmembrane region" description="Helical" evidence="5">
    <location>
        <begin position="178"/>
        <end position="199"/>
    </location>
</feature>
<protein>
    <submittedName>
        <fullName evidence="6">Uncharacterized protein</fullName>
    </submittedName>
</protein>
<sequence length="238" mass="26250">MCLQPQECRDVEAGESAAMLESPDLQQVFICKVYLIVAIQLLLTIIGAATVIMSIHSLVYFIVSSNAGLPFYLGISITAITALCLLCCSDLASYLLFWVLTTAFGFLVGLTCAVASGDVILQSAILATAMVVNLTLYTFWAASRGHDFDFLRPFLFVAIAIVVVFGLVQIVFPMDRIFVMMYGCFGSITFCCYIVCVTDSLIIKSYSYDKYIWAAVSLYVDIINLFLLLLTVFKASHY</sequence>
<name>A0ABQ9LYR5_HEVBR</name>
<evidence type="ECO:0000313" key="6">
    <source>
        <dbReference type="EMBL" id="KAJ9172000.1"/>
    </source>
</evidence>
<feature type="transmembrane region" description="Helical" evidence="5">
    <location>
        <begin position="211"/>
        <end position="233"/>
    </location>
</feature>
<evidence type="ECO:0000256" key="5">
    <source>
        <dbReference type="RuleBase" id="RU004379"/>
    </source>
</evidence>
<gene>
    <name evidence="6" type="ORF">P3X46_015291</name>
</gene>
<dbReference type="PANTHER" id="PTHR23291">
    <property type="entry name" value="BAX INHIBITOR-RELATED"/>
    <property type="match status" value="1"/>
</dbReference>
<dbReference type="EMBL" id="JARPOI010000009">
    <property type="protein sequence ID" value="KAJ9172000.1"/>
    <property type="molecule type" value="Genomic_DNA"/>
</dbReference>
<evidence type="ECO:0000256" key="2">
    <source>
        <dbReference type="ARBA" id="ARBA00022692"/>
    </source>
</evidence>